<evidence type="ECO:0000313" key="2">
    <source>
        <dbReference type="Proteomes" id="UP000604473"/>
    </source>
</evidence>
<evidence type="ECO:0000313" key="1">
    <source>
        <dbReference type="EMBL" id="MBL3610149.1"/>
    </source>
</evidence>
<dbReference type="Proteomes" id="UP000604473">
    <property type="component" value="Unassembled WGS sequence"/>
</dbReference>
<keyword evidence="2" id="KW-1185">Reference proteome</keyword>
<proteinExistence type="predicted"/>
<comment type="caution">
    <text evidence="1">The sequence shown here is derived from an EMBL/GenBank/DDBJ whole genome shotgun (WGS) entry which is preliminary data.</text>
</comment>
<accession>A0ABS1RYW6</accession>
<sequence>MFSDAAIQFSFMMKVLFGLPRRQTMGMSSRWQGWTGRSPTSRP</sequence>
<dbReference type="EMBL" id="JAESJJ010000022">
    <property type="protein sequence ID" value="MBL3610149.1"/>
    <property type="molecule type" value="Genomic_DNA"/>
</dbReference>
<gene>
    <name evidence="1" type="ORF">JMM60_15335</name>
</gene>
<name>A0ABS1RYW6_RHOSU</name>
<protein>
    <submittedName>
        <fullName evidence="1">Transposase</fullName>
    </submittedName>
</protein>
<reference evidence="1 2" key="1">
    <citation type="submission" date="2021-01" db="EMBL/GenBank/DDBJ databases">
        <title>Draft genomes of Rhodovulum sulfidophilum.</title>
        <authorList>
            <person name="Guzman M.S."/>
        </authorList>
    </citation>
    <scope>NUCLEOTIDE SEQUENCE [LARGE SCALE GENOMIC DNA]</scope>
    <source>
        <strain evidence="1 2">AB35</strain>
    </source>
</reference>
<organism evidence="1 2">
    <name type="scientific">Rhodovulum sulfidophilum</name>
    <name type="common">Rhodobacter sulfidophilus</name>
    <dbReference type="NCBI Taxonomy" id="35806"/>
    <lineage>
        <taxon>Bacteria</taxon>
        <taxon>Pseudomonadati</taxon>
        <taxon>Pseudomonadota</taxon>
        <taxon>Alphaproteobacteria</taxon>
        <taxon>Rhodobacterales</taxon>
        <taxon>Paracoccaceae</taxon>
        <taxon>Rhodovulum</taxon>
    </lineage>
</organism>